<dbReference type="InterPro" id="IPR000719">
    <property type="entry name" value="Prot_kinase_dom"/>
</dbReference>
<dbReference type="AlphaFoldDB" id="A0A6L3VGN3"/>
<proteinExistence type="predicted"/>
<dbReference type="CDD" id="cd14014">
    <property type="entry name" value="STKc_PknB_like"/>
    <property type="match status" value="1"/>
</dbReference>
<feature type="domain" description="Protein kinase" evidence="8">
    <location>
        <begin position="443"/>
        <end position="695"/>
    </location>
</feature>
<evidence type="ECO:0000313" key="11">
    <source>
        <dbReference type="Proteomes" id="UP000483004"/>
    </source>
</evidence>
<dbReference type="PROSITE" id="PS50011">
    <property type="entry name" value="PROTEIN_KINASE_DOM"/>
    <property type="match status" value="1"/>
</dbReference>
<dbReference type="PANTHER" id="PTHR43289">
    <property type="entry name" value="MITOGEN-ACTIVATED PROTEIN KINASE KINASE KINASE 20-RELATED"/>
    <property type="match status" value="1"/>
</dbReference>
<comment type="caution">
    <text evidence="10">The sequence shown here is derived from an EMBL/GenBank/DDBJ whole genome shotgun (WGS) entry which is preliminary data.</text>
</comment>
<evidence type="ECO:0000256" key="4">
    <source>
        <dbReference type="ARBA" id="ARBA00022840"/>
    </source>
</evidence>
<dbReference type="GO" id="GO:0005524">
    <property type="term" value="F:ATP binding"/>
    <property type="evidence" value="ECO:0007669"/>
    <property type="project" value="UniProtKB-KW"/>
</dbReference>
<keyword evidence="11" id="KW-1185">Reference proteome</keyword>
<keyword evidence="5" id="KW-0677">Repeat</keyword>
<keyword evidence="4" id="KW-0067">ATP-binding</keyword>
<dbReference type="SUPFAM" id="SSF52540">
    <property type="entry name" value="P-loop containing nucleoside triphosphate hydrolases"/>
    <property type="match status" value="1"/>
</dbReference>
<dbReference type="PROSITE" id="PS51903">
    <property type="entry name" value="CLP_R"/>
    <property type="match status" value="1"/>
</dbReference>
<dbReference type="Gene3D" id="1.10.510.10">
    <property type="entry name" value="Transferase(Phosphotransferase) domain 1"/>
    <property type="match status" value="1"/>
</dbReference>
<dbReference type="Gene3D" id="3.30.200.20">
    <property type="entry name" value="Phosphorylase Kinase, domain 1"/>
    <property type="match status" value="1"/>
</dbReference>
<dbReference type="InterPro" id="IPR027417">
    <property type="entry name" value="P-loop_NTPase"/>
</dbReference>
<protein>
    <submittedName>
        <fullName evidence="10">Protein kinase</fullName>
    </submittedName>
</protein>
<dbReference type="Pfam" id="PF02861">
    <property type="entry name" value="Clp_N"/>
    <property type="match status" value="1"/>
</dbReference>
<feature type="compositionally biased region" description="Low complexity" evidence="7">
    <location>
        <begin position="709"/>
        <end position="719"/>
    </location>
</feature>
<name>A0A6L3VGN3_9ACTN</name>
<evidence type="ECO:0000313" key="10">
    <source>
        <dbReference type="EMBL" id="KAB2363158.1"/>
    </source>
</evidence>
<dbReference type="EMBL" id="WBMR01000249">
    <property type="protein sequence ID" value="KAB2363158.1"/>
    <property type="molecule type" value="Genomic_DNA"/>
</dbReference>
<keyword evidence="6" id="KW-0175">Coiled coil</keyword>
<reference evidence="10 11" key="1">
    <citation type="submission" date="2019-09" db="EMBL/GenBank/DDBJ databases">
        <title>Actinomadura physcomitrii sp. nov., a novel actinomycete isolated from moss [Physcomitrium sphaericum (Ludw) Fuernr].</title>
        <authorList>
            <person name="Liu C."/>
            <person name="Zhuang X."/>
        </authorList>
    </citation>
    <scope>NUCLEOTIDE SEQUENCE [LARGE SCALE GENOMIC DNA]</scope>
    <source>
        <strain evidence="10 11">CYP1-1B</strain>
    </source>
</reference>
<evidence type="ECO:0000256" key="6">
    <source>
        <dbReference type="SAM" id="Coils"/>
    </source>
</evidence>
<feature type="compositionally biased region" description="Basic residues" evidence="7">
    <location>
        <begin position="720"/>
        <end position="732"/>
    </location>
</feature>
<keyword evidence="2" id="KW-0547">Nucleotide-binding</keyword>
<dbReference type="InterPro" id="IPR036628">
    <property type="entry name" value="Clp_N_dom_sf"/>
</dbReference>
<dbReference type="GO" id="GO:0004674">
    <property type="term" value="F:protein serine/threonine kinase activity"/>
    <property type="evidence" value="ECO:0007669"/>
    <property type="project" value="TreeGrafter"/>
</dbReference>
<feature type="region of interest" description="Disordered" evidence="7">
    <location>
        <begin position="709"/>
        <end position="775"/>
    </location>
</feature>
<feature type="domain" description="Clp R" evidence="9">
    <location>
        <begin position="16"/>
        <end position="159"/>
    </location>
</feature>
<evidence type="ECO:0000256" key="2">
    <source>
        <dbReference type="ARBA" id="ARBA00022741"/>
    </source>
</evidence>
<feature type="compositionally biased region" description="Low complexity" evidence="7">
    <location>
        <begin position="755"/>
        <end position="766"/>
    </location>
</feature>
<dbReference type="Gene3D" id="1.10.1780.10">
    <property type="entry name" value="Clp, N-terminal domain"/>
    <property type="match status" value="1"/>
</dbReference>
<dbReference type="Pfam" id="PF00069">
    <property type="entry name" value="Pkinase"/>
    <property type="match status" value="1"/>
</dbReference>
<gene>
    <name evidence="10" type="ORF">F9B16_43465</name>
</gene>
<dbReference type="OrthoDB" id="9762169at2"/>
<organism evidence="10 11">
    <name type="scientific">Actinomadura montaniterrae</name>
    <dbReference type="NCBI Taxonomy" id="1803903"/>
    <lineage>
        <taxon>Bacteria</taxon>
        <taxon>Bacillati</taxon>
        <taxon>Actinomycetota</taxon>
        <taxon>Actinomycetes</taxon>
        <taxon>Streptosporangiales</taxon>
        <taxon>Thermomonosporaceae</taxon>
        <taxon>Actinomadura</taxon>
    </lineage>
</organism>
<evidence type="ECO:0000259" key="8">
    <source>
        <dbReference type="PROSITE" id="PS50011"/>
    </source>
</evidence>
<dbReference type="SUPFAM" id="SSF81923">
    <property type="entry name" value="Double Clp-N motif"/>
    <property type="match status" value="1"/>
</dbReference>
<dbReference type="InterPro" id="IPR008271">
    <property type="entry name" value="Ser/Thr_kinase_AS"/>
</dbReference>
<feature type="compositionally biased region" description="Gly residues" evidence="7">
    <location>
        <begin position="735"/>
        <end position="754"/>
    </location>
</feature>
<evidence type="ECO:0000256" key="3">
    <source>
        <dbReference type="ARBA" id="ARBA00022777"/>
    </source>
</evidence>
<sequence length="775" mass="81152">MAAEVAVPRAEPSHVEHRISEQGREALRAAVNRAAGAGHAEVGTPHMLVALLDTAEVGALLASTGFTAVGLREEAEALLARLPAPPDEPGGAGSGAPGTAPRMSVAVASEEAAGGEVSPVRLLAGLAAGDDPVGRLLRAMDLTRQRLLSGQAGREVIRSPYAQDLTLRAGEGRLDRIVGRAAESRRLVEILSRRDGGNALLVGERGAGKSALIAGLAHRVEAGEVPAALRGVRLVALDLAAMPDGELDRIMAAARRGGAIGLLDEAATRLQVDAEDAPEEVREAERAVTRLEIERFALLAEDDAASRARLAELDRRLADAQEGERALRARWYHARDDRDRSADLRRRAEDVRAEAERAQRDGDLETAARLLYGELPDLERRLAEAEERAAAAGAPDRAELREDDVARVVSDVPGASVTGGTGVPVQRAGAALGLADPRTLGGYRLLRRLGQGGQGVVYLAEDADGRRVAVKVLHAAALDHPRARERFFREIDAARRVASFCTAQVLDADIAGELPYVVSEYVTGPSLRRAVAEEGTRSGGALDRLAIGTITALAAIAEAGIVHRDFKPDNVLLGPDGPRVIDFGIARITDAGSSVTGQAIGTPAYMAPEQFEGGRVGPAADVYAWACTMVQAATGRPPHGADSIPQIMYRKLRGEADLGDFPARASATLRTLVGEGLRTAPGERPAARDVLLRLIGQDAPAPTRLLAEGAARATGGRWPRAARPRPRSRGSPRCRGGGGGPGRGWRGCGPGPCRGTGPCPCGRSRAGSGGTGRRG</sequence>
<evidence type="ECO:0000256" key="1">
    <source>
        <dbReference type="ARBA" id="ARBA00022679"/>
    </source>
</evidence>
<dbReference type="PROSITE" id="PS00108">
    <property type="entry name" value="PROTEIN_KINASE_ST"/>
    <property type="match status" value="1"/>
</dbReference>
<feature type="coiled-coil region" evidence="6">
    <location>
        <begin position="274"/>
        <end position="388"/>
    </location>
</feature>
<feature type="region of interest" description="Disordered" evidence="7">
    <location>
        <begin position="82"/>
        <end position="103"/>
    </location>
</feature>
<accession>A0A6L3VGN3</accession>
<evidence type="ECO:0000256" key="5">
    <source>
        <dbReference type="PROSITE-ProRule" id="PRU01251"/>
    </source>
</evidence>
<keyword evidence="1" id="KW-0808">Transferase</keyword>
<dbReference type="InterPro" id="IPR004176">
    <property type="entry name" value="Clp_R_N"/>
</dbReference>
<dbReference type="InterPro" id="IPR011009">
    <property type="entry name" value="Kinase-like_dom_sf"/>
</dbReference>
<dbReference type="PANTHER" id="PTHR43289:SF34">
    <property type="entry name" value="SERINE_THREONINE-PROTEIN KINASE YBDM-RELATED"/>
    <property type="match status" value="1"/>
</dbReference>
<dbReference type="SUPFAM" id="SSF56112">
    <property type="entry name" value="Protein kinase-like (PK-like)"/>
    <property type="match status" value="1"/>
</dbReference>
<evidence type="ECO:0000256" key="7">
    <source>
        <dbReference type="SAM" id="MobiDB-lite"/>
    </source>
</evidence>
<dbReference type="Gene3D" id="3.40.50.300">
    <property type="entry name" value="P-loop containing nucleotide triphosphate hydrolases"/>
    <property type="match status" value="1"/>
</dbReference>
<keyword evidence="3 10" id="KW-0418">Kinase</keyword>
<dbReference type="Proteomes" id="UP000483004">
    <property type="component" value="Unassembled WGS sequence"/>
</dbReference>
<evidence type="ECO:0000259" key="9">
    <source>
        <dbReference type="PROSITE" id="PS51903"/>
    </source>
</evidence>